<evidence type="ECO:0008006" key="4">
    <source>
        <dbReference type="Google" id="ProtNLM"/>
    </source>
</evidence>
<organism evidence="2 3">
    <name type="scientific">Aspergillus sclerotiicarbonarius (strain CBS 121057 / IBT 28362)</name>
    <dbReference type="NCBI Taxonomy" id="1448318"/>
    <lineage>
        <taxon>Eukaryota</taxon>
        <taxon>Fungi</taxon>
        <taxon>Dikarya</taxon>
        <taxon>Ascomycota</taxon>
        <taxon>Pezizomycotina</taxon>
        <taxon>Eurotiomycetes</taxon>
        <taxon>Eurotiomycetidae</taxon>
        <taxon>Eurotiales</taxon>
        <taxon>Aspergillaceae</taxon>
        <taxon>Aspergillus</taxon>
        <taxon>Aspergillus subgen. Circumdati</taxon>
    </lineage>
</organism>
<evidence type="ECO:0000256" key="1">
    <source>
        <dbReference type="SAM" id="SignalP"/>
    </source>
</evidence>
<feature type="chain" id="PRO_5016275172" description="Hydrophobin" evidence="1">
    <location>
        <begin position="18"/>
        <end position="121"/>
    </location>
</feature>
<evidence type="ECO:0000313" key="2">
    <source>
        <dbReference type="EMBL" id="PYI05147.1"/>
    </source>
</evidence>
<accession>A0A319E4W5</accession>
<dbReference type="VEuPathDB" id="FungiDB:BO78DRAFT_420002"/>
<dbReference type="AlphaFoldDB" id="A0A319E4W5"/>
<evidence type="ECO:0000313" key="3">
    <source>
        <dbReference type="Proteomes" id="UP000248423"/>
    </source>
</evidence>
<gene>
    <name evidence="2" type="ORF">BO78DRAFT_420002</name>
</gene>
<protein>
    <recommendedName>
        <fullName evidence="4">Hydrophobin</fullName>
    </recommendedName>
</protein>
<dbReference type="EMBL" id="KZ826361">
    <property type="protein sequence ID" value="PYI05147.1"/>
    <property type="molecule type" value="Genomic_DNA"/>
</dbReference>
<proteinExistence type="predicted"/>
<name>A0A319E4W5_ASPSB</name>
<feature type="signal peptide" evidence="1">
    <location>
        <begin position="1"/>
        <end position="17"/>
    </location>
</feature>
<dbReference type="Proteomes" id="UP000248423">
    <property type="component" value="Unassembled WGS sequence"/>
</dbReference>
<reference evidence="2 3" key="1">
    <citation type="submission" date="2018-02" db="EMBL/GenBank/DDBJ databases">
        <title>The genomes of Aspergillus section Nigri reveals drivers in fungal speciation.</title>
        <authorList>
            <consortium name="DOE Joint Genome Institute"/>
            <person name="Vesth T.C."/>
            <person name="Nybo J."/>
            <person name="Theobald S."/>
            <person name="Brandl J."/>
            <person name="Frisvad J.C."/>
            <person name="Nielsen K.F."/>
            <person name="Lyhne E.K."/>
            <person name="Kogle M.E."/>
            <person name="Kuo A."/>
            <person name="Riley R."/>
            <person name="Clum A."/>
            <person name="Nolan M."/>
            <person name="Lipzen A."/>
            <person name="Salamov A."/>
            <person name="Henrissat B."/>
            <person name="Wiebenga A."/>
            <person name="De vries R.P."/>
            <person name="Grigoriev I.V."/>
            <person name="Mortensen U.H."/>
            <person name="Andersen M.R."/>
            <person name="Baker S.E."/>
        </authorList>
    </citation>
    <scope>NUCLEOTIDE SEQUENCE [LARGE SCALE GENOMIC DNA]</scope>
    <source>
        <strain evidence="2 3">CBS 121057</strain>
    </source>
</reference>
<sequence>MKFIIAAVVGFAMTATAIPAAATTQQKLSIDEAKSQCSTGDIYCCDTSDKDDTSGFLTNLAANGLLLSTLVNGKESSCASSSLLKDIDVLAFFEKGDDDNNYCKNTIACCIEGDCAVLDDH</sequence>
<keyword evidence="3" id="KW-1185">Reference proteome</keyword>
<dbReference type="OrthoDB" id="4468925at2759"/>
<keyword evidence="1" id="KW-0732">Signal</keyword>
<dbReference type="STRING" id="1448318.A0A319E4W5"/>